<feature type="domain" description="Glycosyltransferase 2-like" evidence="1">
    <location>
        <begin position="6"/>
        <end position="76"/>
    </location>
</feature>
<dbReference type="InterPro" id="IPR029044">
    <property type="entry name" value="Nucleotide-diphossugar_trans"/>
</dbReference>
<proteinExistence type="predicted"/>
<dbReference type="SUPFAM" id="SSF53448">
    <property type="entry name" value="Nucleotide-diphospho-sugar transferases"/>
    <property type="match status" value="1"/>
</dbReference>
<reference evidence="2" key="1">
    <citation type="journal article" date="2020" name="mSystems">
        <title>Genome- and Community-Level Interaction Insights into Carbon Utilization and Element Cycling Functions of Hydrothermarchaeota in Hydrothermal Sediment.</title>
        <authorList>
            <person name="Zhou Z."/>
            <person name="Liu Y."/>
            <person name="Xu W."/>
            <person name="Pan J."/>
            <person name="Luo Z.H."/>
            <person name="Li M."/>
        </authorList>
    </citation>
    <scope>NUCLEOTIDE SEQUENCE [LARGE SCALE GENOMIC DNA]</scope>
    <source>
        <strain evidence="2">HyVt-493</strain>
    </source>
</reference>
<dbReference type="Proteomes" id="UP000885750">
    <property type="component" value="Unassembled WGS sequence"/>
</dbReference>
<organism evidence="2">
    <name type="scientific">Leucothrix mucor</name>
    <dbReference type="NCBI Taxonomy" id="45248"/>
    <lineage>
        <taxon>Bacteria</taxon>
        <taxon>Pseudomonadati</taxon>
        <taxon>Pseudomonadota</taxon>
        <taxon>Gammaproteobacteria</taxon>
        <taxon>Thiotrichales</taxon>
        <taxon>Thiotrichaceae</taxon>
        <taxon>Leucothrix</taxon>
    </lineage>
</organism>
<dbReference type="AlphaFoldDB" id="A0A7V2T576"/>
<evidence type="ECO:0000313" key="2">
    <source>
        <dbReference type="EMBL" id="HFC93583.1"/>
    </source>
</evidence>
<name>A0A7V2T576_LEUMU</name>
<evidence type="ECO:0000259" key="1">
    <source>
        <dbReference type="Pfam" id="PF00535"/>
    </source>
</evidence>
<accession>A0A7V2T576</accession>
<dbReference type="EMBL" id="DRMS01000467">
    <property type="protein sequence ID" value="HFC93583.1"/>
    <property type="molecule type" value="Genomic_DNA"/>
</dbReference>
<gene>
    <name evidence="2" type="ORF">ENJ51_12310</name>
</gene>
<dbReference type="InterPro" id="IPR001173">
    <property type="entry name" value="Glyco_trans_2-like"/>
</dbReference>
<comment type="caution">
    <text evidence="2">The sequence shown here is derived from an EMBL/GenBank/DDBJ whole genome shotgun (WGS) entry which is preliminary data.</text>
</comment>
<protein>
    <submittedName>
        <fullName evidence="2">Glycosyltransferase</fullName>
    </submittedName>
</protein>
<feature type="non-terminal residue" evidence="2">
    <location>
        <position position="76"/>
    </location>
</feature>
<dbReference type="Pfam" id="PF00535">
    <property type="entry name" value="Glycos_transf_2"/>
    <property type="match status" value="1"/>
</dbReference>
<dbReference type="Gene3D" id="3.90.550.10">
    <property type="entry name" value="Spore Coat Polysaccharide Biosynthesis Protein SpsA, Chain A"/>
    <property type="match status" value="1"/>
</dbReference>
<sequence length="76" mass="8473">MKVVFSIITIVLNDPDGLRKTANSIASQKLKKYKWIVVDGGSNDETLSVLDDFDLIDPIVHSEKDYGIYDAMNKGI</sequence>